<evidence type="ECO:0000256" key="4">
    <source>
        <dbReference type="SAM" id="SignalP"/>
    </source>
</evidence>
<proteinExistence type="predicted"/>
<evidence type="ECO:0000256" key="1">
    <source>
        <dbReference type="ARBA" id="ARBA00023157"/>
    </source>
</evidence>
<organism evidence="6">
    <name type="scientific">Rhipicephalus zambeziensis</name>
    <dbReference type="NCBI Taxonomy" id="60191"/>
    <lineage>
        <taxon>Eukaryota</taxon>
        <taxon>Metazoa</taxon>
        <taxon>Ecdysozoa</taxon>
        <taxon>Arthropoda</taxon>
        <taxon>Chelicerata</taxon>
        <taxon>Arachnida</taxon>
        <taxon>Acari</taxon>
        <taxon>Parasitiformes</taxon>
        <taxon>Ixodida</taxon>
        <taxon>Ixodoidea</taxon>
        <taxon>Ixodidae</taxon>
        <taxon>Rhipicephalinae</taxon>
        <taxon>Rhipicephalus</taxon>
        <taxon>Rhipicephalus</taxon>
    </lineage>
</organism>
<dbReference type="EMBL" id="GFPF01005142">
    <property type="protein sequence ID" value="MAA16288.1"/>
    <property type="molecule type" value="Transcribed_RNA"/>
</dbReference>
<keyword evidence="1 2" id="KW-1015">Disulfide bond</keyword>
<feature type="chain" id="PRO_5012759183" evidence="4">
    <location>
        <begin position="21"/>
        <end position="272"/>
    </location>
</feature>
<accession>A0A224YEZ7</accession>
<dbReference type="AlphaFoldDB" id="A0A224YEZ7"/>
<feature type="domain" description="Thyroglobulin type-1" evidence="5">
    <location>
        <begin position="105"/>
        <end position="161"/>
    </location>
</feature>
<feature type="compositionally biased region" description="Low complexity" evidence="3">
    <location>
        <begin position="228"/>
        <end position="240"/>
    </location>
</feature>
<comment type="caution">
    <text evidence="2">Lacks conserved residue(s) required for the propagation of feature annotation.</text>
</comment>
<dbReference type="InterPro" id="IPR000716">
    <property type="entry name" value="Thyroglobulin_1"/>
</dbReference>
<sequence length="272" mass="29040">MTRISFFTLAIFALVGYVYCASTRETDCQRRRRTEQGATRNLTGLLVPECDEHGNYKAIQCFGQTVRGGRPFCACYDNEFGQIKGPSRNLRSCNCIREHHEWERRSRSQQGPEPRCDATSGEYNPMQCDISSHWCVETDSGRQLGERQPGGCSESLSTNSCGVGGTHHGHNASQPGHHSGDHSGSHGENHRGTSHDGTSSHGDHTSQRSGSSGSRGTSGSSGHDDSSHSSGSSRGSSGTSSHDDDSHQGSSSSSRQGSSGHSSSGTSHSSHN</sequence>
<feature type="domain" description="Thyroglobulin type-1" evidence="5">
    <location>
        <begin position="25"/>
        <end position="95"/>
    </location>
</feature>
<name>A0A224YEZ7_9ACAR</name>
<protein>
    <submittedName>
        <fullName evidence="6">Thyropin</fullName>
    </submittedName>
</protein>
<evidence type="ECO:0000256" key="3">
    <source>
        <dbReference type="SAM" id="MobiDB-lite"/>
    </source>
</evidence>
<dbReference type="InterPro" id="IPR036857">
    <property type="entry name" value="Thyroglobulin_1_sf"/>
</dbReference>
<evidence type="ECO:0000259" key="5">
    <source>
        <dbReference type="PROSITE" id="PS51162"/>
    </source>
</evidence>
<evidence type="ECO:0000256" key="2">
    <source>
        <dbReference type="PROSITE-ProRule" id="PRU00500"/>
    </source>
</evidence>
<feature type="compositionally biased region" description="Basic and acidic residues" evidence="3">
    <location>
        <begin position="178"/>
        <end position="194"/>
    </location>
</feature>
<dbReference type="SUPFAM" id="SSF57610">
    <property type="entry name" value="Thyroglobulin type-1 domain"/>
    <property type="match status" value="2"/>
</dbReference>
<feature type="compositionally biased region" description="Low complexity" evidence="3">
    <location>
        <begin position="207"/>
        <end position="221"/>
    </location>
</feature>
<dbReference type="PROSITE" id="PS51162">
    <property type="entry name" value="THYROGLOBULIN_1_2"/>
    <property type="match status" value="2"/>
</dbReference>
<feature type="region of interest" description="Disordered" evidence="3">
    <location>
        <begin position="163"/>
        <end position="272"/>
    </location>
</feature>
<feature type="compositionally biased region" description="Low complexity" evidence="3">
    <location>
        <begin position="248"/>
        <end position="272"/>
    </location>
</feature>
<keyword evidence="4" id="KW-0732">Signal</keyword>
<evidence type="ECO:0000313" key="6">
    <source>
        <dbReference type="EMBL" id="MAA16288.1"/>
    </source>
</evidence>
<feature type="signal peptide" evidence="4">
    <location>
        <begin position="1"/>
        <end position="20"/>
    </location>
</feature>
<dbReference type="Pfam" id="PF00086">
    <property type="entry name" value="Thyroglobulin_1"/>
    <property type="match status" value="2"/>
</dbReference>
<reference evidence="6" key="1">
    <citation type="journal article" date="2017" name="Parasit. Vectors">
        <title>Sialotranscriptomics of Rhipicephalus zambeziensis reveals intricate expression profiles of secretory proteins and suggests tight temporal transcriptional regulation during blood-feeding.</title>
        <authorList>
            <person name="de Castro M.H."/>
            <person name="de Klerk D."/>
            <person name="Pienaar R."/>
            <person name="Rees D.J.G."/>
            <person name="Mans B.J."/>
        </authorList>
    </citation>
    <scope>NUCLEOTIDE SEQUENCE</scope>
    <source>
        <tissue evidence="6">Salivary glands</tissue>
    </source>
</reference>
<feature type="disulfide bond" evidence="2">
    <location>
        <begin position="75"/>
        <end position="95"/>
    </location>
</feature>
<dbReference type="Gene3D" id="4.10.800.10">
    <property type="entry name" value="Thyroglobulin type-1"/>
    <property type="match status" value="2"/>
</dbReference>